<dbReference type="OrthoDB" id="121633at2"/>
<name>A0A2R8APR2_9RHOB</name>
<evidence type="ECO:0000313" key="1">
    <source>
        <dbReference type="EMBL" id="SPF78066.1"/>
    </source>
</evidence>
<protein>
    <recommendedName>
        <fullName evidence="3">Ribosomal subunit interface protein</fullName>
    </recommendedName>
</protein>
<keyword evidence="2" id="KW-1185">Reference proteome</keyword>
<gene>
    <name evidence="1" type="ORF">PRI8871_00655</name>
</gene>
<dbReference type="InterPro" id="IPR036567">
    <property type="entry name" value="RHF-like"/>
</dbReference>
<reference evidence="2" key="1">
    <citation type="submission" date="2018-03" db="EMBL/GenBank/DDBJ databases">
        <authorList>
            <person name="Rodrigo-Torres L."/>
            <person name="Arahal R. D."/>
            <person name="Lucena T."/>
        </authorList>
    </citation>
    <scope>NUCLEOTIDE SEQUENCE [LARGE SCALE GENOMIC DNA]</scope>
    <source>
        <strain evidence="2">CECT 8871</strain>
    </source>
</reference>
<dbReference type="InterPro" id="IPR003489">
    <property type="entry name" value="RHF/RaiA"/>
</dbReference>
<dbReference type="RefSeq" id="WP_108884743.1">
    <property type="nucleotide sequence ID" value="NZ_OMOJ01000001.1"/>
</dbReference>
<sequence length="104" mass="11667">MHIQINTDHNIHGDERLAEVCEQIVSDVMAPLSKRLTRVEVHLKDERGPKGGEDIRATVEARPEGLRPYAAHADASDIPHAVKAAAKKLRHRLEDEFSKLADHH</sequence>
<proteinExistence type="predicted"/>
<dbReference type="SUPFAM" id="SSF69754">
    <property type="entry name" value="Ribosome binding protein Y (YfiA homologue)"/>
    <property type="match status" value="1"/>
</dbReference>
<dbReference type="Proteomes" id="UP000244904">
    <property type="component" value="Unassembled WGS sequence"/>
</dbReference>
<accession>A0A2R8APR2</accession>
<dbReference type="EMBL" id="OMOJ01000001">
    <property type="protein sequence ID" value="SPF78066.1"/>
    <property type="molecule type" value="Genomic_DNA"/>
</dbReference>
<evidence type="ECO:0000313" key="2">
    <source>
        <dbReference type="Proteomes" id="UP000244904"/>
    </source>
</evidence>
<dbReference type="Pfam" id="PF02482">
    <property type="entry name" value="Ribosomal_S30AE"/>
    <property type="match status" value="1"/>
</dbReference>
<dbReference type="Gene3D" id="3.30.160.100">
    <property type="entry name" value="Ribosome hibernation promotion factor-like"/>
    <property type="match status" value="1"/>
</dbReference>
<dbReference type="AlphaFoldDB" id="A0A2R8APR2"/>
<evidence type="ECO:0008006" key="3">
    <source>
        <dbReference type="Google" id="ProtNLM"/>
    </source>
</evidence>
<organism evidence="1 2">
    <name type="scientific">Pseudoprimorskyibacter insulae</name>
    <dbReference type="NCBI Taxonomy" id="1695997"/>
    <lineage>
        <taxon>Bacteria</taxon>
        <taxon>Pseudomonadati</taxon>
        <taxon>Pseudomonadota</taxon>
        <taxon>Alphaproteobacteria</taxon>
        <taxon>Rhodobacterales</taxon>
        <taxon>Paracoccaceae</taxon>
        <taxon>Pseudoprimorskyibacter</taxon>
    </lineage>
</organism>